<comment type="caution">
    <text evidence="2">The sequence shown here is derived from an EMBL/GenBank/DDBJ whole genome shotgun (WGS) entry which is preliminary data.</text>
</comment>
<dbReference type="STRING" id="181874.A0A409WT41"/>
<protein>
    <recommendedName>
        <fullName evidence="1">BTB domain-containing protein</fullName>
    </recommendedName>
</protein>
<dbReference type="Gene3D" id="3.30.710.10">
    <property type="entry name" value="Potassium Channel Kv1.1, Chain A"/>
    <property type="match status" value="2"/>
</dbReference>
<organism evidence="2 3">
    <name type="scientific">Panaeolus cyanescens</name>
    <dbReference type="NCBI Taxonomy" id="181874"/>
    <lineage>
        <taxon>Eukaryota</taxon>
        <taxon>Fungi</taxon>
        <taxon>Dikarya</taxon>
        <taxon>Basidiomycota</taxon>
        <taxon>Agaricomycotina</taxon>
        <taxon>Agaricomycetes</taxon>
        <taxon>Agaricomycetidae</taxon>
        <taxon>Agaricales</taxon>
        <taxon>Agaricineae</taxon>
        <taxon>Galeropsidaceae</taxon>
        <taxon>Panaeolus</taxon>
    </lineage>
</organism>
<dbReference type="InParanoid" id="A0A409WT41"/>
<evidence type="ECO:0000313" key="2">
    <source>
        <dbReference type="EMBL" id="PPQ81690.1"/>
    </source>
</evidence>
<dbReference type="InterPro" id="IPR011333">
    <property type="entry name" value="SKP1/BTB/POZ_sf"/>
</dbReference>
<proteinExistence type="predicted"/>
<dbReference type="PANTHER" id="PTHR22744">
    <property type="entry name" value="HELIX LOOP HELIX PROTEIN 21-RELATED"/>
    <property type="match status" value="1"/>
</dbReference>
<sequence length="684" mass="76708">MSNDSINNPDSTIERCKKFWFDDGSIVLQAGQTQFRVHRSLLARSSTVFSDMFSLPVPPVNLASANSEGLVEGCPVVHMQDSDADLTYLLEWIYEHPIASTDKAKSEPNDDSLRMCYTIETLPRISALLRLGMKYDFGYLSRRVAQGIAQQPTNILRGTNFTHDASLFYLPDLQPGVLLVKMANFLFEIGFFSHLPPVLLYIIRDVSPEEIITGVETPCGERVSLSPALVVKCITGKDRLAQSIYDAFQWLCTGVGIISRDCQNPSKCKRNMRTMWKAIKWPLPSLGVAFGTYANLLDESSKEGLANVNVALSTPKTPPASLLSQSHSLHLQNTISQMSSSNQKKRKLSEEENIPTCTAANDFQRGALWFDDGSVVIQAGQTRFRVHRSMLSRCSTVFKDMFSLAQPGDAGSEESVEGCPVVCLHDSAKDVEYLLCAIYDHPNAGDPTAEIRPMPLATLSALLRLGNKYDIPHLRENALLRIRAEFVPLSPDEISCEAYKAMECPDVEDFQAIVPMKIANLAYEEGVFSALPIALYDVCAIATVEQIFDGCAYEHLSAKLSSPLVRDALLGKEKLEQMMFNAYAWLKEEAFLPRCDKKEACTRAFRFLSNEFFRPNPLLHFALRADWDALVEYVEDEKHTLCDRCKEKIQPRFDQERLAIWEALPSVFGFESWEAVRAMDRITI</sequence>
<feature type="domain" description="BTB" evidence="1">
    <location>
        <begin position="371"/>
        <end position="440"/>
    </location>
</feature>
<accession>A0A409WT41</accession>
<dbReference type="PROSITE" id="PS50097">
    <property type="entry name" value="BTB"/>
    <property type="match status" value="2"/>
</dbReference>
<gene>
    <name evidence="2" type="ORF">CVT24_003122</name>
</gene>
<keyword evidence="3" id="KW-1185">Reference proteome</keyword>
<dbReference type="SUPFAM" id="SSF54695">
    <property type="entry name" value="POZ domain"/>
    <property type="match status" value="2"/>
</dbReference>
<evidence type="ECO:0000259" key="1">
    <source>
        <dbReference type="PROSITE" id="PS50097"/>
    </source>
</evidence>
<dbReference type="PANTHER" id="PTHR22744:SF17">
    <property type="entry name" value="BTB DOMAIN-CONTAINING PROTEIN"/>
    <property type="match status" value="1"/>
</dbReference>
<feature type="domain" description="BTB" evidence="1">
    <location>
        <begin position="22"/>
        <end position="102"/>
    </location>
</feature>
<dbReference type="EMBL" id="NHTK01005250">
    <property type="protein sequence ID" value="PPQ81690.1"/>
    <property type="molecule type" value="Genomic_DNA"/>
</dbReference>
<dbReference type="Proteomes" id="UP000284842">
    <property type="component" value="Unassembled WGS sequence"/>
</dbReference>
<dbReference type="InterPro" id="IPR000210">
    <property type="entry name" value="BTB/POZ_dom"/>
</dbReference>
<dbReference type="Pfam" id="PF00651">
    <property type="entry name" value="BTB"/>
    <property type="match status" value="2"/>
</dbReference>
<reference evidence="2 3" key="1">
    <citation type="journal article" date="2018" name="Evol. Lett.">
        <title>Horizontal gene cluster transfer increased hallucinogenic mushroom diversity.</title>
        <authorList>
            <person name="Reynolds H.T."/>
            <person name="Vijayakumar V."/>
            <person name="Gluck-Thaler E."/>
            <person name="Korotkin H.B."/>
            <person name="Matheny P.B."/>
            <person name="Slot J.C."/>
        </authorList>
    </citation>
    <scope>NUCLEOTIDE SEQUENCE [LARGE SCALE GENOMIC DNA]</scope>
    <source>
        <strain evidence="2 3">2629</strain>
    </source>
</reference>
<dbReference type="CDD" id="cd18186">
    <property type="entry name" value="BTB_POZ_ZBTB_KLHL-like"/>
    <property type="match status" value="2"/>
</dbReference>
<name>A0A409WT41_9AGAR</name>
<dbReference type="AlphaFoldDB" id="A0A409WT41"/>
<dbReference type="SMART" id="SM00225">
    <property type="entry name" value="BTB"/>
    <property type="match status" value="2"/>
</dbReference>
<dbReference type="OrthoDB" id="3217871at2759"/>
<evidence type="ECO:0000313" key="3">
    <source>
        <dbReference type="Proteomes" id="UP000284842"/>
    </source>
</evidence>